<reference evidence="1 2" key="1">
    <citation type="submission" date="2019-01" db="EMBL/GenBank/DDBJ databases">
        <authorList>
            <person name="Chen W.-M."/>
        </authorList>
    </citation>
    <scope>NUCLEOTIDE SEQUENCE [LARGE SCALE GENOMIC DNA]</scope>
    <source>
        <strain evidence="1 2">HPM-16</strain>
    </source>
</reference>
<evidence type="ECO:0000313" key="1">
    <source>
        <dbReference type="EMBL" id="RVU32682.1"/>
    </source>
</evidence>
<evidence type="ECO:0000313" key="2">
    <source>
        <dbReference type="Proteomes" id="UP000282818"/>
    </source>
</evidence>
<dbReference type="Proteomes" id="UP000282818">
    <property type="component" value="Unassembled WGS sequence"/>
</dbReference>
<protein>
    <submittedName>
        <fullName evidence="1">Uncharacterized protein</fullName>
    </submittedName>
</protein>
<sequence>MDYITLEEIALVLISGGSYRTGPGTWDVIDFSDVEEKITEMDGENGACDAMLYGELKQIAAEQVAADTIERIAAWNDCIVEDAA</sequence>
<comment type="caution">
    <text evidence="1">The sequence shown here is derived from an EMBL/GenBank/DDBJ whole genome shotgun (WGS) entry which is preliminary data.</text>
</comment>
<gene>
    <name evidence="1" type="ORF">EOE65_03240</name>
</gene>
<dbReference type="AlphaFoldDB" id="A0A437QDP9"/>
<dbReference type="EMBL" id="SACQ01000001">
    <property type="protein sequence ID" value="RVU32682.1"/>
    <property type="molecule type" value="Genomic_DNA"/>
</dbReference>
<keyword evidence="2" id="KW-1185">Reference proteome</keyword>
<accession>A0A437QDP9</accession>
<proteinExistence type="predicted"/>
<dbReference type="RefSeq" id="WP_127692850.1">
    <property type="nucleotide sequence ID" value="NZ_SACQ01000001.1"/>
</dbReference>
<organism evidence="1 2">
    <name type="scientific">Neptunomonas marina</name>
    <dbReference type="NCBI Taxonomy" id="1815562"/>
    <lineage>
        <taxon>Bacteria</taxon>
        <taxon>Pseudomonadati</taxon>
        <taxon>Pseudomonadota</taxon>
        <taxon>Gammaproteobacteria</taxon>
        <taxon>Oceanospirillales</taxon>
        <taxon>Oceanospirillaceae</taxon>
        <taxon>Neptunomonas</taxon>
    </lineage>
</organism>
<name>A0A437QDP9_9GAMM</name>